<feature type="binding site" evidence="4">
    <location>
        <position position="61"/>
    </location>
    <ligand>
        <name>Fe cation</name>
        <dbReference type="ChEBI" id="CHEBI:24875"/>
        <label>2</label>
    </ligand>
</feature>
<feature type="binding site" evidence="4">
    <location>
        <position position="109"/>
    </location>
    <ligand>
        <name>Fe cation</name>
        <dbReference type="ChEBI" id="CHEBI:24875"/>
        <label>2</label>
    </ligand>
</feature>
<reference evidence="6" key="1">
    <citation type="submission" date="2016-10" db="EMBL/GenBank/DDBJ databases">
        <title>Discovery and evolution of novel hemerythrin genes in annelid worms.</title>
        <authorList>
            <person name="Costa-Paiva E.M."/>
            <person name="Whelan N.V."/>
            <person name="Waits D.S."/>
            <person name="Santos S."/>
            <person name="Schrago C.G."/>
            <person name="Halanych K.M."/>
        </authorList>
    </citation>
    <scope>NUCLEOTIDE SEQUENCE</scope>
</reference>
<dbReference type="InterPro" id="IPR035938">
    <property type="entry name" value="Hemerythrin-like_sf"/>
</dbReference>
<evidence type="ECO:0000256" key="1">
    <source>
        <dbReference type="ARBA" id="ARBA00010587"/>
    </source>
</evidence>
<dbReference type="Pfam" id="PF01814">
    <property type="entry name" value="Hemerythrin"/>
    <property type="match status" value="1"/>
</dbReference>
<dbReference type="PIRSF" id="PIRSF002033">
    <property type="entry name" value="Hemerythrin"/>
    <property type="match status" value="1"/>
</dbReference>
<dbReference type="PANTHER" id="PTHR37164:SF1">
    <property type="entry name" value="BACTERIOHEMERYTHRIN"/>
    <property type="match status" value="1"/>
</dbReference>
<keyword evidence="3 4" id="KW-0408">Iron</keyword>
<dbReference type="EMBL" id="KY007330">
    <property type="protein sequence ID" value="AQV13628.1"/>
    <property type="molecule type" value="mRNA"/>
</dbReference>
<dbReference type="InterPro" id="IPR012312">
    <property type="entry name" value="Hemerythrin-like"/>
</dbReference>
<feature type="binding site" evidence="4">
    <location>
        <position position="27"/>
    </location>
    <ligand>
        <name>Fe cation</name>
        <dbReference type="ChEBI" id="CHEBI:24875"/>
        <label>1</label>
    </ligand>
</feature>
<feature type="binding site" evidence="4">
    <location>
        <position position="114"/>
    </location>
    <ligand>
        <name>Fe cation</name>
        <dbReference type="ChEBI" id="CHEBI:24875"/>
        <label>1</label>
    </ligand>
</feature>
<sequence length="121" mass="13415">MGKHAIPEPYKWNDSFQVFYDSIDKQHQGLFDGVFAVEKAPGDGGKLAALVKIVGDHFSAEEAMMTAKNYPAFSDHKAKHDEFLGTIKGLSAPVDGKTVDFAKDWLVNHIKEIDFGYKGKL</sequence>
<feature type="binding site" evidence="4">
    <location>
        <position position="61"/>
    </location>
    <ligand>
        <name>Fe cation</name>
        <dbReference type="ChEBI" id="CHEBI:24875"/>
        <label>1</label>
    </ligand>
</feature>
<comment type="similarity">
    <text evidence="1">Belongs to the hemerythrin family.</text>
</comment>
<protein>
    <submittedName>
        <fullName evidence="6">Hemerythrin</fullName>
    </submittedName>
</protein>
<dbReference type="Gene3D" id="1.20.120.50">
    <property type="entry name" value="Hemerythrin-like"/>
    <property type="match status" value="1"/>
</dbReference>
<dbReference type="PANTHER" id="PTHR37164">
    <property type="entry name" value="BACTERIOHEMERYTHRIN"/>
    <property type="match status" value="1"/>
</dbReference>
<dbReference type="InterPro" id="IPR002063">
    <property type="entry name" value="Haemerythrin"/>
</dbReference>
<accession>A0A1S6QCX9</accession>
<dbReference type="NCBIfam" id="TIGR02481">
    <property type="entry name" value="hemeryth_dom"/>
    <property type="match status" value="1"/>
</dbReference>
<dbReference type="PRINTS" id="PR00186">
    <property type="entry name" value="HEMERYTHRIN"/>
</dbReference>
<dbReference type="CDD" id="cd12107">
    <property type="entry name" value="Hemerythrin"/>
    <property type="match status" value="1"/>
</dbReference>
<dbReference type="InterPro" id="IPR016131">
    <property type="entry name" value="Haemerythrin_Fe_BS"/>
</dbReference>
<feature type="binding site" evidence="4">
    <location>
        <position position="76"/>
    </location>
    <ligand>
        <name>Fe cation</name>
        <dbReference type="ChEBI" id="CHEBI:24875"/>
        <label>2</label>
    </ligand>
</feature>
<dbReference type="NCBIfam" id="TIGR00058">
    <property type="entry name" value="Hemerythrin"/>
    <property type="match status" value="1"/>
</dbReference>
<keyword evidence="2 4" id="KW-0479">Metal-binding</keyword>
<evidence type="ECO:0000256" key="3">
    <source>
        <dbReference type="ARBA" id="ARBA00023004"/>
    </source>
</evidence>
<evidence type="ECO:0000313" key="6">
    <source>
        <dbReference type="EMBL" id="AQV13628.1"/>
    </source>
</evidence>
<feature type="domain" description="Hemerythrin-like" evidence="5">
    <location>
        <begin position="20"/>
        <end position="120"/>
    </location>
</feature>
<evidence type="ECO:0000259" key="5">
    <source>
        <dbReference type="Pfam" id="PF01814"/>
    </source>
</evidence>
<dbReference type="GO" id="GO:0005506">
    <property type="term" value="F:iron ion binding"/>
    <property type="evidence" value="ECO:0007669"/>
    <property type="project" value="InterPro"/>
</dbReference>
<evidence type="ECO:0000256" key="4">
    <source>
        <dbReference type="PIRSR" id="PIRSR002033-1"/>
    </source>
</evidence>
<dbReference type="PROSITE" id="PS00550">
    <property type="entry name" value="HEMERYTHRINS"/>
    <property type="match status" value="1"/>
</dbReference>
<dbReference type="InterPro" id="IPR012827">
    <property type="entry name" value="Hemerythrin_metal-bd"/>
</dbReference>
<feature type="binding site" evidence="4">
    <location>
        <position position="114"/>
    </location>
    <ligand>
        <name>Fe cation</name>
        <dbReference type="ChEBI" id="CHEBI:24875"/>
        <label>2</label>
    </ligand>
</feature>
<dbReference type="InterPro" id="IPR050669">
    <property type="entry name" value="Hemerythrin"/>
</dbReference>
<dbReference type="AlphaFoldDB" id="A0A1S6QCX9"/>
<proteinExistence type="evidence at transcript level"/>
<dbReference type="SUPFAM" id="SSF47188">
    <property type="entry name" value="Hemerythrin-like"/>
    <property type="match status" value="1"/>
</dbReference>
<feature type="binding site" evidence="4">
    <location>
        <position position="80"/>
    </location>
    <ligand>
        <name>Fe cation</name>
        <dbReference type="ChEBI" id="CHEBI:24875"/>
        <label>2</label>
    </ligand>
</feature>
<evidence type="ECO:0000256" key="2">
    <source>
        <dbReference type="ARBA" id="ARBA00022723"/>
    </source>
</evidence>
<name>A0A1S6QCX9_9ANNE</name>
<feature type="binding site" evidence="4">
    <location>
        <position position="57"/>
    </location>
    <ligand>
        <name>Fe cation</name>
        <dbReference type="ChEBI" id="CHEBI:24875"/>
        <label>1</label>
    </ligand>
</feature>
<organism evidence="6">
    <name type="scientific">Drilonereis sp. EP-2017</name>
    <dbReference type="NCBI Taxonomy" id="1964462"/>
    <lineage>
        <taxon>Eukaryota</taxon>
        <taxon>Metazoa</taxon>
        <taxon>Spiralia</taxon>
        <taxon>Lophotrochozoa</taxon>
        <taxon>Annelida</taxon>
        <taxon>Polychaeta</taxon>
        <taxon>Errantia</taxon>
        <taxon>Eunicida</taxon>
        <taxon>Oenonidae</taxon>
        <taxon>Drilonereis</taxon>
    </lineage>
</organism>